<dbReference type="RefSeq" id="WP_226189415.1">
    <property type="nucleotide sequence ID" value="NZ_JAJADQ010000012.1"/>
</dbReference>
<dbReference type="NCBIfam" id="TIGR00277">
    <property type="entry name" value="HDIG"/>
    <property type="match status" value="1"/>
</dbReference>
<evidence type="ECO:0000256" key="1">
    <source>
        <dbReference type="ARBA" id="ARBA00022475"/>
    </source>
</evidence>
<evidence type="ECO:0000256" key="8">
    <source>
        <dbReference type="SAM" id="MobiDB-lite"/>
    </source>
</evidence>
<dbReference type="Pfam" id="PF01966">
    <property type="entry name" value="HD"/>
    <property type="match status" value="1"/>
</dbReference>
<dbReference type="SMART" id="SM00322">
    <property type="entry name" value="KH"/>
    <property type="match status" value="1"/>
</dbReference>
<dbReference type="NCBIfam" id="TIGR03319">
    <property type="entry name" value="RNase_Y"/>
    <property type="match status" value="1"/>
</dbReference>
<dbReference type="InterPro" id="IPR017705">
    <property type="entry name" value="Ribonuclease_Y"/>
</dbReference>
<dbReference type="SUPFAM" id="SSF54791">
    <property type="entry name" value="Eukaryotic type KH-domain (KH-domain type I)"/>
    <property type="match status" value="1"/>
</dbReference>
<keyword evidence="2 6" id="KW-0540">Nuclease</keyword>
<proteinExistence type="inferred from homology"/>
<accession>A0ABS8AJQ0</accession>
<dbReference type="EMBL" id="JAJADQ010000012">
    <property type="protein sequence ID" value="MCB2379902.1"/>
    <property type="molecule type" value="Genomic_DNA"/>
</dbReference>
<comment type="function">
    <text evidence="6">Endoribonuclease that initiates mRNA decay.</text>
</comment>
<evidence type="ECO:0000256" key="5">
    <source>
        <dbReference type="ARBA" id="ARBA00022884"/>
    </source>
</evidence>
<dbReference type="InterPro" id="IPR004087">
    <property type="entry name" value="KH_dom"/>
</dbReference>
<dbReference type="EC" id="3.1.-.-" evidence="6 7"/>
<reference evidence="10" key="1">
    <citation type="submission" date="2021-10" db="EMBL/GenBank/DDBJ databases">
        <authorList>
            <person name="Dean J.D."/>
            <person name="Kim M.K."/>
            <person name="Newey C.N."/>
            <person name="Stoker T.S."/>
            <person name="Thompson D.W."/>
            <person name="Grose J.H."/>
        </authorList>
    </citation>
    <scope>NUCLEOTIDE SEQUENCE</scope>
    <source>
        <strain evidence="10">BT635</strain>
    </source>
</reference>
<dbReference type="CDD" id="cd00077">
    <property type="entry name" value="HDc"/>
    <property type="match status" value="1"/>
</dbReference>
<dbReference type="Gene3D" id="1.10.3210.10">
    <property type="entry name" value="Hypothetical protein af1432"/>
    <property type="match status" value="1"/>
</dbReference>
<organism evidence="10 11">
    <name type="scientific">Hymenobacter nitidus</name>
    <dbReference type="NCBI Taxonomy" id="2880929"/>
    <lineage>
        <taxon>Bacteria</taxon>
        <taxon>Pseudomonadati</taxon>
        <taxon>Bacteroidota</taxon>
        <taxon>Cytophagia</taxon>
        <taxon>Cytophagales</taxon>
        <taxon>Hymenobacteraceae</taxon>
        <taxon>Hymenobacter</taxon>
    </lineage>
</organism>
<dbReference type="Proteomes" id="UP001165297">
    <property type="component" value="Unassembled WGS sequence"/>
</dbReference>
<evidence type="ECO:0000313" key="11">
    <source>
        <dbReference type="Proteomes" id="UP001165297"/>
    </source>
</evidence>
<dbReference type="Gene3D" id="3.30.1370.10">
    <property type="entry name" value="K Homology domain, type 1"/>
    <property type="match status" value="1"/>
</dbReference>
<dbReference type="InterPro" id="IPR003607">
    <property type="entry name" value="HD/PDEase_dom"/>
</dbReference>
<evidence type="ECO:0000256" key="6">
    <source>
        <dbReference type="HAMAP-Rule" id="MF_00335"/>
    </source>
</evidence>
<evidence type="ECO:0000259" key="9">
    <source>
        <dbReference type="PROSITE" id="PS51831"/>
    </source>
</evidence>
<dbReference type="PROSITE" id="PS50084">
    <property type="entry name" value="KH_TYPE_1"/>
    <property type="match status" value="1"/>
</dbReference>
<keyword evidence="5 6" id="KW-0694">RNA-binding</keyword>
<comment type="caution">
    <text evidence="10">The sequence shown here is derived from an EMBL/GenBank/DDBJ whole genome shotgun (WGS) entry which is preliminary data.</text>
</comment>
<evidence type="ECO:0000256" key="4">
    <source>
        <dbReference type="ARBA" id="ARBA00022801"/>
    </source>
</evidence>
<sequence length="565" mass="63799">MPDILYIILAAVLALGVGIVVGRQLAGKARLDHEADAKARAQQIIQEAETQATRTRDERIQQSKDKFRQLKSEFEQESKRQKQELEAELTQRRQGVVEQEQSIKQLTQTTQRQIEQIQKKEQDLDLLREKLQNDSQQQRERLDAQEEKRRATVEAQLAKLQQREQEVEEELESTRESLSAQLTQVQHQLETISGLTAAEAREQLVESLKNEAQIQASSYIKDVVAQAKLTATKDAKKVVLETIQRTAAEHAIENCVSIFNIESDDVKGKIIGREGRNIRALEAATGVEIIVDDTPEAIIISGFDPVRREVARLSLHLLVKDGRIHPARIEEIVAKTRKNIDEEIVEIGERTIIDLGIHGLHPELIKMVGRMRFRSSYGQNLLQHSREVANLCATMAAELGLNVKHAKRAGLLHDIGKVSTEEPELPHAILGMEMAKKYKEHPDVVNAIGAHHDEIEMTAMISPLVQACDAISGSRPGARREMMESYIKRLKQLEETAVSFDGVLQCYAIQAGRELRVMVNADNVTDDRAQELSYEISQKIEKEMQYPGQIKITVIREMRAVSYAK</sequence>
<comment type="similarity">
    <text evidence="6">Belongs to the RNase Y family.</text>
</comment>
<keyword evidence="1" id="KW-0472">Membrane</keyword>
<evidence type="ECO:0000313" key="10">
    <source>
        <dbReference type="EMBL" id="MCB2379902.1"/>
    </source>
</evidence>
<keyword evidence="1" id="KW-1003">Cell membrane</keyword>
<name>A0ABS8AJQ0_9BACT</name>
<evidence type="ECO:0000256" key="3">
    <source>
        <dbReference type="ARBA" id="ARBA00022759"/>
    </source>
</evidence>
<keyword evidence="11" id="KW-1185">Reference proteome</keyword>
<dbReference type="Pfam" id="PF00013">
    <property type="entry name" value="KH_1"/>
    <property type="match status" value="1"/>
</dbReference>
<dbReference type="InterPro" id="IPR022711">
    <property type="entry name" value="RNase_Y_N"/>
</dbReference>
<dbReference type="PANTHER" id="PTHR12826:SF15">
    <property type="entry name" value="RIBONUCLEASE Y"/>
    <property type="match status" value="1"/>
</dbReference>
<dbReference type="PANTHER" id="PTHR12826">
    <property type="entry name" value="RIBONUCLEASE Y"/>
    <property type="match status" value="1"/>
</dbReference>
<keyword evidence="3 6" id="KW-0255">Endonuclease</keyword>
<dbReference type="InterPro" id="IPR004088">
    <property type="entry name" value="KH_dom_type_1"/>
</dbReference>
<dbReference type="InterPro" id="IPR036612">
    <property type="entry name" value="KH_dom_type_1_sf"/>
</dbReference>
<dbReference type="HAMAP" id="MF_00335">
    <property type="entry name" value="RNase_Y"/>
    <property type="match status" value="1"/>
</dbReference>
<evidence type="ECO:0000256" key="7">
    <source>
        <dbReference type="NCBIfam" id="TIGR03319"/>
    </source>
</evidence>
<dbReference type="CDD" id="cd22431">
    <property type="entry name" value="KH-I_RNaseY"/>
    <property type="match status" value="1"/>
</dbReference>
<evidence type="ECO:0000256" key="2">
    <source>
        <dbReference type="ARBA" id="ARBA00022722"/>
    </source>
</evidence>
<feature type="region of interest" description="Disordered" evidence="8">
    <location>
        <begin position="131"/>
        <end position="150"/>
    </location>
</feature>
<keyword evidence="4 6" id="KW-0378">Hydrolase</keyword>
<protein>
    <recommendedName>
        <fullName evidence="6 7">Ribonuclease Y</fullName>
        <shortName evidence="6">RNase Y</shortName>
        <ecNumber evidence="6 7">3.1.-.-</ecNumber>
    </recommendedName>
</protein>
<dbReference type="InterPro" id="IPR006675">
    <property type="entry name" value="HDIG_dom"/>
</dbReference>
<dbReference type="SUPFAM" id="SSF109604">
    <property type="entry name" value="HD-domain/PDEase-like"/>
    <property type="match status" value="1"/>
</dbReference>
<dbReference type="PROSITE" id="PS51831">
    <property type="entry name" value="HD"/>
    <property type="match status" value="1"/>
</dbReference>
<gene>
    <name evidence="6 10" type="primary">rny</name>
    <name evidence="10" type="ORF">LGH70_20060</name>
</gene>
<feature type="domain" description="HD" evidence="9">
    <location>
        <begin position="381"/>
        <end position="474"/>
    </location>
</feature>
<dbReference type="InterPro" id="IPR006674">
    <property type="entry name" value="HD_domain"/>
</dbReference>
<dbReference type="Pfam" id="PF12072">
    <property type="entry name" value="RNase_Y_N"/>
    <property type="match status" value="1"/>
</dbReference>
<dbReference type="SMART" id="SM00471">
    <property type="entry name" value="HDc"/>
    <property type="match status" value="1"/>
</dbReference>